<dbReference type="GO" id="GO:0005524">
    <property type="term" value="F:ATP binding"/>
    <property type="evidence" value="ECO:0007669"/>
    <property type="project" value="InterPro"/>
</dbReference>
<dbReference type="InterPro" id="IPR051265">
    <property type="entry name" value="HIBADH-related_NP60_sf"/>
</dbReference>
<evidence type="ECO:0000256" key="1">
    <source>
        <dbReference type="ARBA" id="ARBA00023175"/>
    </source>
</evidence>
<evidence type="ECO:0000313" key="5">
    <source>
        <dbReference type="Proteomes" id="UP000541444"/>
    </source>
</evidence>
<organism evidence="4 5">
    <name type="scientific">Kingdonia uniflora</name>
    <dbReference type="NCBI Taxonomy" id="39325"/>
    <lineage>
        <taxon>Eukaryota</taxon>
        <taxon>Viridiplantae</taxon>
        <taxon>Streptophyta</taxon>
        <taxon>Embryophyta</taxon>
        <taxon>Tracheophyta</taxon>
        <taxon>Spermatophyta</taxon>
        <taxon>Magnoliopsida</taxon>
        <taxon>Ranunculales</taxon>
        <taxon>Circaeasteraceae</taxon>
        <taxon>Kingdonia</taxon>
    </lineage>
</organism>
<accession>A0A7J7NTK4</accession>
<dbReference type="InterPro" id="IPR001752">
    <property type="entry name" value="Kinesin_motor_dom"/>
</dbReference>
<dbReference type="OrthoDB" id="435038at2759"/>
<dbReference type="SUPFAM" id="SSF52540">
    <property type="entry name" value="P-loop containing nucleoside triphosphate hydrolases"/>
    <property type="match status" value="1"/>
</dbReference>
<dbReference type="Gene3D" id="3.40.850.10">
    <property type="entry name" value="Kinesin motor domain"/>
    <property type="match status" value="1"/>
</dbReference>
<dbReference type="GO" id="GO:0007059">
    <property type="term" value="P:chromosome segregation"/>
    <property type="evidence" value="ECO:0007669"/>
    <property type="project" value="InterPro"/>
</dbReference>
<name>A0A7J7NTK4_9MAGN</name>
<evidence type="ECO:0000259" key="2">
    <source>
        <dbReference type="Pfam" id="PF00225"/>
    </source>
</evidence>
<dbReference type="InterPro" id="IPR036291">
    <property type="entry name" value="NAD(P)-bd_dom_sf"/>
</dbReference>
<dbReference type="Proteomes" id="UP000541444">
    <property type="component" value="Unassembled WGS sequence"/>
</dbReference>
<dbReference type="InterPro" id="IPR006115">
    <property type="entry name" value="6PGDH_NADP-bd"/>
</dbReference>
<sequence length="332" mass="37303">NGIQEKSMAVVDKISDIVENLPHKIFIGGISEALPSNMAIFLKIEQLEIDLDLRGMVQFVIFLLEHGSAKRRTMDTLLNKHSSRSHSVFSITIHVKEATVDDEDLIKCGKLNLVDLAVLDCDPYLGDMKEFIQELNQTNGLFKFVRIMREKFQATTIKGAIPEDISMFLDTSTVSTPAPAASILFIAITMEIEIGFFGLRIMGKTMFLNLLRHGFKITIWNRTLFKCEELVEHGASIEETPTTIVKNCKYTIVMLSDPSVPLSVGFEKDGVLEKICEGKGYRYIDMSTVDADTSSKISEVKDMEYKQAHETRPLKEEIQLISKSSSSSFSFL</sequence>
<gene>
    <name evidence="4" type="ORF">GIB67_031953</name>
</gene>
<evidence type="ECO:0000313" key="4">
    <source>
        <dbReference type="EMBL" id="KAF6170545.1"/>
    </source>
</evidence>
<dbReference type="Pfam" id="PF00225">
    <property type="entry name" value="Kinesin"/>
    <property type="match status" value="1"/>
</dbReference>
<dbReference type="Gene3D" id="3.40.50.720">
    <property type="entry name" value="NAD(P)-binding Rossmann-like Domain"/>
    <property type="match status" value="1"/>
</dbReference>
<dbReference type="GO" id="GO:0003777">
    <property type="term" value="F:microtubule motor activity"/>
    <property type="evidence" value="ECO:0007669"/>
    <property type="project" value="InterPro"/>
</dbReference>
<dbReference type="PRINTS" id="PR00380">
    <property type="entry name" value="KINESINHEAVY"/>
</dbReference>
<dbReference type="SUPFAM" id="SSF51735">
    <property type="entry name" value="NAD(P)-binding Rossmann-fold domains"/>
    <property type="match status" value="1"/>
</dbReference>
<dbReference type="GO" id="GO:0007018">
    <property type="term" value="P:microtubule-based movement"/>
    <property type="evidence" value="ECO:0007669"/>
    <property type="project" value="InterPro"/>
</dbReference>
<dbReference type="GO" id="GO:0008017">
    <property type="term" value="F:microtubule binding"/>
    <property type="evidence" value="ECO:0007669"/>
    <property type="project" value="InterPro"/>
</dbReference>
<keyword evidence="1" id="KW-0505">Motor protein</keyword>
<keyword evidence="5" id="KW-1185">Reference proteome</keyword>
<reference evidence="4 5" key="1">
    <citation type="journal article" date="2020" name="IScience">
        <title>Genome Sequencing of the Endangered Kingdonia uniflora (Circaeasteraceae, Ranunculales) Reveals Potential Mechanisms of Evolutionary Specialization.</title>
        <authorList>
            <person name="Sun Y."/>
            <person name="Deng T."/>
            <person name="Zhang A."/>
            <person name="Moore M.J."/>
            <person name="Landis J.B."/>
            <person name="Lin N."/>
            <person name="Zhang H."/>
            <person name="Zhang X."/>
            <person name="Huang J."/>
            <person name="Zhang X."/>
            <person name="Sun H."/>
            <person name="Wang H."/>
        </authorList>
    </citation>
    <scope>NUCLEOTIDE SEQUENCE [LARGE SCALE GENOMIC DNA]</scope>
    <source>
        <strain evidence="4">TB1705</strain>
        <tissue evidence="4">Leaf</tissue>
    </source>
</reference>
<comment type="caution">
    <text evidence="4">The sequence shown here is derived from an EMBL/GenBank/DDBJ whole genome shotgun (WGS) entry which is preliminary data.</text>
</comment>
<feature type="domain" description="6-phosphogluconate dehydrogenase NADP-binding" evidence="3">
    <location>
        <begin position="193"/>
        <end position="299"/>
    </location>
</feature>
<dbReference type="AlphaFoldDB" id="A0A7J7NTK4"/>
<feature type="domain" description="Kinesin motor" evidence="2">
    <location>
        <begin position="60"/>
        <end position="117"/>
    </location>
</feature>
<dbReference type="GO" id="GO:0005829">
    <property type="term" value="C:cytosol"/>
    <property type="evidence" value="ECO:0007669"/>
    <property type="project" value="TreeGrafter"/>
</dbReference>
<dbReference type="PANTHER" id="PTHR43580:SF9">
    <property type="entry name" value="GLYOXYLATE_SUCCINIC SEMIALDEHYDE REDUCTASE 1"/>
    <property type="match status" value="1"/>
</dbReference>
<dbReference type="GO" id="GO:0050661">
    <property type="term" value="F:NADP binding"/>
    <property type="evidence" value="ECO:0007669"/>
    <property type="project" value="InterPro"/>
</dbReference>
<protein>
    <submittedName>
        <fullName evidence="4">Uncharacterized protein</fullName>
    </submittedName>
</protein>
<dbReference type="GO" id="GO:0051301">
    <property type="term" value="P:cell division"/>
    <property type="evidence" value="ECO:0007669"/>
    <property type="project" value="UniProtKB-UniRule"/>
</dbReference>
<feature type="non-terminal residue" evidence="4">
    <location>
        <position position="1"/>
    </location>
</feature>
<dbReference type="GO" id="GO:0005634">
    <property type="term" value="C:nucleus"/>
    <property type="evidence" value="ECO:0007669"/>
    <property type="project" value="UniProtKB-SubCell"/>
</dbReference>
<dbReference type="GO" id="GO:0031262">
    <property type="term" value="C:Ndc80 complex"/>
    <property type="evidence" value="ECO:0007669"/>
    <property type="project" value="InterPro"/>
</dbReference>
<proteinExistence type="predicted"/>
<dbReference type="InterPro" id="IPR036961">
    <property type="entry name" value="Kinesin_motor_dom_sf"/>
</dbReference>
<dbReference type="InterPro" id="IPR027417">
    <property type="entry name" value="P-loop_NTPase"/>
</dbReference>
<dbReference type="Pfam" id="PF03446">
    <property type="entry name" value="NAD_binding_2"/>
    <property type="match status" value="1"/>
</dbReference>
<dbReference type="EMBL" id="JACGCM010000580">
    <property type="protein sequence ID" value="KAF6170545.1"/>
    <property type="molecule type" value="Genomic_DNA"/>
</dbReference>
<dbReference type="PANTHER" id="PTHR43580">
    <property type="entry name" value="OXIDOREDUCTASE GLYR1-RELATED"/>
    <property type="match status" value="1"/>
</dbReference>
<evidence type="ECO:0000259" key="3">
    <source>
        <dbReference type="Pfam" id="PF03446"/>
    </source>
</evidence>